<dbReference type="PRINTS" id="PR00853">
    <property type="entry name" value="XPGRADSUPER"/>
</dbReference>
<evidence type="ECO:0000256" key="7">
    <source>
        <dbReference type="ARBA" id="ARBA00022842"/>
    </source>
</evidence>
<gene>
    <name evidence="11" type="ORF">LSH36_20g08000</name>
</gene>
<dbReference type="Gene3D" id="1.10.150.20">
    <property type="entry name" value="5' to 3' exonuclease, C-terminal subdomain"/>
    <property type="match status" value="1"/>
</dbReference>
<evidence type="ECO:0000256" key="1">
    <source>
        <dbReference type="ARBA" id="ARBA00001946"/>
    </source>
</evidence>
<comment type="caution">
    <text evidence="11">The sequence shown here is derived from an EMBL/GenBank/DDBJ whole genome shotgun (WGS) entry which is preliminary data.</text>
</comment>
<keyword evidence="4" id="KW-0255">Endonuclease</keyword>
<evidence type="ECO:0000313" key="12">
    <source>
        <dbReference type="Proteomes" id="UP001208570"/>
    </source>
</evidence>
<dbReference type="AlphaFoldDB" id="A0AAD9KBM5"/>
<dbReference type="PANTHER" id="PTHR11081:SF70">
    <property type="entry name" value="FLAP ENDONUCLEASE GEN HOMOLOG 1"/>
    <property type="match status" value="1"/>
</dbReference>
<dbReference type="EMBL" id="JAODUP010000020">
    <property type="protein sequence ID" value="KAK2168125.1"/>
    <property type="molecule type" value="Genomic_DNA"/>
</dbReference>
<name>A0AAD9KBM5_9ANNE</name>
<organism evidence="11 12">
    <name type="scientific">Paralvinella palmiformis</name>
    <dbReference type="NCBI Taxonomy" id="53620"/>
    <lineage>
        <taxon>Eukaryota</taxon>
        <taxon>Metazoa</taxon>
        <taxon>Spiralia</taxon>
        <taxon>Lophotrochozoa</taxon>
        <taxon>Annelida</taxon>
        <taxon>Polychaeta</taxon>
        <taxon>Sedentaria</taxon>
        <taxon>Canalipalpata</taxon>
        <taxon>Terebellida</taxon>
        <taxon>Terebelliformia</taxon>
        <taxon>Alvinellidae</taxon>
        <taxon>Paralvinella</taxon>
    </lineage>
</organism>
<reference evidence="11" key="1">
    <citation type="journal article" date="2023" name="Mol. Biol. Evol.">
        <title>Third-Generation Sequencing Reveals the Adaptive Role of the Epigenome in Three Deep-Sea Polychaetes.</title>
        <authorList>
            <person name="Perez M."/>
            <person name="Aroh O."/>
            <person name="Sun Y."/>
            <person name="Lan Y."/>
            <person name="Juniper S.K."/>
            <person name="Young C.R."/>
            <person name="Angers B."/>
            <person name="Qian P.Y."/>
        </authorList>
    </citation>
    <scope>NUCLEOTIDE SEQUENCE</scope>
    <source>
        <strain evidence="11">P08H-3</strain>
    </source>
</reference>
<evidence type="ECO:0000256" key="2">
    <source>
        <dbReference type="ARBA" id="ARBA00022722"/>
    </source>
</evidence>
<feature type="region of interest" description="Disordered" evidence="10">
    <location>
        <begin position="42"/>
        <end position="62"/>
    </location>
</feature>
<dbReference type="Proteomes" id="UP001208570">
    <property type="component" value="Unassembled WGS sequence"/>
</dbReference>
<evidence type="ECO:0000256" key="5">
    <source>
        <dbReference type="ARBA" id="ARBA00022763"/>
    </source>
</evidence>
<evidence type="ECO:0000256" key="10">
    <source>
        <dbReference type="SAM" id="MobiDB-lite"/>
    </source>
</evidence>
<dbReference type="GO" id="GO:0046872">
    <property type="term" value="F:metal ion binding"/>
    <property type="evidence" value="ECO:0007669"/>
    <property type="project" value="UniProtKB-KW"/>
</dbReference>
<keyword evidence="7" id="KW-0460">Magnesium</keyword>
<dbReference type="GO" id="GO:0006281">
    <property type="term" value="P:DNA repair"/>
    <property type="evidence" value="ECO:0007669"/>
    <property type="project" value="UniProtKB-KW"/>
</dbReference>
<dbReference type="GO" id="GO:0017108">
    <property type="term" value="F:5'-flap endonuclease activity"/>
    <property type="evidence" value="ECO:0007669"/>
    <property type="project" value="UniProtKB-ARBA"/>
</dbReference>
<evidence type="ECO:0000256" key="8">
    <source>
        <dbReference type="ARBA" id="ARBA00023204"/>
    </source>
</evidence>
<dbReference type="InterPro" id="IPR008918">
    <property type="entry name" value="HhH2"/>
</dbReference>
<dbReference type="SUPFAM" id="SSF47807">
    <property type="entry name" value="5' to 3' exonuclease, C-terminal subdomain"/>
    <property type="match status" value="1"/>
</dbReference>
<feature type="region of interest" description="Disordered" evidence="10">
    <location>
        <begin position="783"/>
        <end position="821"/>
    </location>
</feature>
<comment type="similarity">
    <text evidence="9">Belongs to the XPG/RAD2 endonuclease family. GEN subfamily.</text>
</comment>
<keyword evidence="12" id="KW-1185">Reference proteome</keyword>
<dbReference type="SMART" id="SM00279">
    <property type="entry name" value="HhH2"/>
    <property type="match status" value="1"/>
</dbReference>
<dbReference type="FunFam" id="1.10.150.20:FF:000030">
    <property type="entry name" value="Flap endonuclease GEN-like 1"/>
    <property type="match status" value="1"/>
</dbReference>
<evidence type="ECO:0000256" key="3">
    <source>
        <dbReference type="ARBA" id="ARBA00022723"/>
    </source>
</evidence>
<accession>A0AAD9KBM5</accession>
<keyword evidence="8" id="KW-0234">DNA repair</keyword>
<dbReference type="Gene3D" id="3.40.50.1010">
    <property type="entry name" value="5'-nuclease"/>
    <property type="match status" value="1"/>
</dbReference>
<dbReference type="InterPro" id="IPR006084">
    <property type="entry name" value="XPG/Rad2"/>
</dbReference>
<evidence type="ECO:0000256" key="9">
    <source>
        <dbReference type="ARBA" id="ARBA00038112"/>
    </source>
</evidence>
<keyword evidence="2" id="KW-0540">Nuclease</keyword>
<sequence length="927" mass="103935">MKQTCERLFDKYWLGVKPVFVVDGVPPEIKWETIQKRLGTSDVPARGGRYSRTTHRGVTGHVPHKMTRSRFKRLAKECCEMFDALGIPYIQSSGEAEAMCAMLNAQGNPHVESYSMDHIEQSLHLDRERLVALALLLGCDYQPKGVPGIGKEMALKLLKELQLDNILERFKSWSSDHRLWHETETKKSPHCGLCGHIGSRRKHDHRGCVCCKTSIKCDAHTGYSCTCPWHTMTSQSVVGSAEVMVWKKALHVPDFPNQKIINEFLIQKDVIPKSPFTWRRPKPFQFHKFAVDKMEWDGVYSMEKVIPLLTLYDLRSIRENTASNDILQPHRYFCFIIPDFDDITQGSYYITVEERDLVSDCFPDLVANLTESLTGKKYKTKGKKSTKSCINERNLTDALNSDENLVFSNMDGAGQSVCASQRNKRTISDDNSNLHLEVKAYSPPIEPRLSRMQQIFTPSEQFIANKVDTAGNDLLPLSHRVAPFSKKSPPRLTQEMNKARDNLFMESIIHEVKLDSALVDSQQSDEKLESLVQCSVGTSEANACSSLTSLASAGLEPETNLQICHSGKKTKKRKKKTKKYKQMHAVLDLCSILEQSTIQDSVVNETAAVCPEENHSETVEFLKRHDQKFDREVSPHIATRRNDNTMEYPQVVSNSGYSSTPSSVEARHKLVVQDTVSPITVNLNLNNLLQPNCNIESVRSVHSQEQTPREDFTDSCQQKVYKLRSPDGWTNGDVGNFHLEASMLNNWSLNESGSNVHNSWIGVVGCNRGVQVCDCKQTVWSRGGDISDRHKRSNLLASKRTPTLEDEPKANGTSPSPTGHRMCDTATQHPLHIANINIHQTLTEGERNEMCEHSWKESVPTESTASSVSTLFGLTASGDHDGIERTVGTSPVLLSLSERLKAKLGCTTGRQILSSATNGSSVNDKHK</sequence>
<dbReference type="InterPro" id="IPR036279">
    <property type="entry name" value="5-3_exonuclease_C_sf"/>
</dbReference>
<keyword evidence="6" id="KW-0378">Hydrolase</keyword>
<dbReference type="SUPFAM" id="SSF88723">
    <property type="entry name" value="PIN domain-like"/>
    <property type="match status" value="1"/>
</dbReference>
<keyword evidence="5" id="KW-0227">DNA damage</keyword>
<dbReference type="PANTHER" id="PTHR11081">
    <property type="entry name" value="FLAP ENDONUCLEASE FAMILY MEMBER"/>
    <property type="match status" value="1"/>
</dbReference>
<dbReference type="InterPro" id="IPR029060">
    <property type="entry name" value="PIN-like_dom_sf"/>
</dbReference>
<proteinExistence type="inferred from homology"/>
<evidence type="ECO:0000256" key="4">
    <source>
        <dbReference type="ARBA" id="ARBA00022759"/>
    </source>
</evidence>
<dbReference type="GO" id="GO:0008821">
    <property type="term" value="F:crossover junction DNA endonuclease activity"/>
    <property type="evidence" value="ECO:0007669"/>
    <property type="project" value="UniProtKB-ARBA"/>
</dbReference>
<comment type="cofactor">
    <cofactor evidence="1">
        <name>Mg(2+)</name>
        <dbReference type="ChEBI" id="CHEBI:18420"/>
    </cofactor>
</comment>
<keyword evidence="3" id="KW-0479">Metal-binding</keyword>
<protein>
    <recommendedName>
        <fullName evidence="13">XPG-I domain-containing protein</fullName>
    </recommendedName>
</protein>
<dbReference type="GO" id="GO:0000400">
    <property type="term" value="F:four-way junction DNA binding"/>
    <property type="evidence" value="ECO:0007669"/>
    <property type="project" value="UniProtKB-ARBA"/>
</dbReference>
<evidence type="ECO:0000313" key="11">
    <source>
        <dbReference type="EMBL" id="KAK2168125.1"/>
    </source>
</evidence>
<evidence type="ECO:0008006" key="13">
    <source>
        <dbReference type="Google" id="ProtNLM"/>
    </source>
</evidence>
<evidence type="ECO:0000256" key="6">
    <source>
        <dbReference type="ARBA" id="ARBA00022801"/>
    </source>
</evidence>